<dbReference type="Proteomes" id="UP000054935">
    <property type="component" value="Unassembled WGS sequence"/>
</dbReference>
<dbReference type="InterPro" id="IPR023606">
    <property type="entry name" value="CoA-Trfase_III_dom_1_sf"/>
</dbReference>
<dbReference type="Gene3D" id="3.30.1540.10">
    <property type="entry name" value="formyl-coa transferase, domain 3"/>
    <property type="match status" value="1"/>
</dbReference>
<evidence type="ECO:0000256" key="1">
    <source>
        <dbReference type="SAM" id="MobiDB-lite"/>
    </source>
</evidence>
<evidence type="ECO:0000313" key="3">
    <source>
        <dbReference type="Proteomes" id="UP000054935"/>
    </source>
</evidence>
<sequence length="147" mass="15797">MVTGGAPRYQLYTTADGRTLAAAPLEQKFWDSFCEAIGLETALRDDTRDPAATQSAIAAKIKAKDAAHWSDVFEQADCCCTIVQTIQDALDDPHFAARGVFRRRVRNGQGDTMRALPTPVARTLAADPKATASAPALGADNDDFPSR</sequence>
<dbReference type="PANTHER" id="PTHR48228:SF5">
    <property type="entry name" value="ALPHA-METHYLACYL-COA RACEMASE"/>
    <property type="match status" value="1"/>
</dbReference>
<keyword evidence="2" id="KW-0808">Transferase</keyword>
<gene>
    <name evidence="2" type="ORF">TRN7648_03411</name>
</gene>
<dbReference type="EMBL" id="CYSE01000007">
    <property type="protein sequence ID" value="CUH81301.1"/>
    <property type="molecule type" value="Genomic_DNA"/>
</dbReference>
<dbReference type="PANTHER" id="PTHR48228">
    <property type="entry name" value="SUCCINYL-COA--D-CITRAMALATE COA-TRANSFERASE"/>
    <property type="match status" value="1"/>
</dbReference>
<dbReference type="SUPFAM" id="SSF89796">
    <property type="entry name" value="CoA-transferase family III (CaiB/BaiF)"/>
    <property type="match status" value="1"/>
</dbReference>
<dbReference type="InterPro" id="IPR044855">
    <property type="entry name" value="CoA-Trfase_III_dom3_sf"/>
</dbReference>
<feature type="region of interest" description="Disordered" evidence="1">
    <location>
        <begin position="125"/>
        <end position="147"/>
    </location>
</feature>
<dbReference type="Pfam" id="PF02515">
    <property type="entry name" value="CoA_transf_3"/>
    <property type="match status" value="1"/>
</dbReference>
<dbReference type="AlphaFoldDB" id="A0A0P1GYX1"/>
<dbReference type="STRING" id="441103.TRN7648_03411"/>
<protein>
    <submittedName>
        <fullName evidence="2">Putative acyl-CoA transferases/carnitine dehydratase</fullName>
    </submittedName>
</protein>
<name>A0A0P1GYX1_9RHOB</name>
<accession>A0A0P1GYX1</accession>
<dbReference type="InterPro" id="IPR050509">
    <property type="entry name" value="CoA-transferase_III"/>
</dbReference>
<keyword evidence="3" id="KW-1185">Reference proteome</keyword>
<dbReference type="InterPro" id="IPR003673">
    <property type="entry name" value="CoA-Trfase_fam_III"/>
</dbReference>
<evidence type="ECO:0000313" key="2">
    <source>
        <dbReference type="EMBL" id="CUH81301.1"/>
    </source>
</evidence>
<reference evidence="2 3" key="1">
    <citation type="submission" date="2015-09" db="EMBL/GenBank/DDBJ databases">
        <authorList>
            <consortium name="Swine Surveillance"/>
        </authorList>
    </citation>
    <scope>NUCLEOTIDE SEQUENCE [LARGE SCALE GENOMIC DNA]</scope>
    <source>
        <strain evidence="2 3">CECT 7648</strain>
    </source>
</reference>
<dbReference type="Gene3D" id="3.40.50.10540">
    <property type="entry name" value="Crotonobetainyl-coa:carnitine coa-transferase, domain 1"/>
    <property type="match status" value="1"/>
</dbReference>
<feature type="compositionally biased region" description="Low complexity" evidence="1">
    <location>
        <begin position="125"/>
        <end position="137"/>
    </location>
</feature>
<dbReference type="GO" id="GO:0016740">
    <property type="term" value="F:transferase activity"/>
    <property type="evidence" value="ECO:0007669"/>
    <property type="project" value="UniProtKB-KW"/>
</dbReference>
<proteinExistence type="predicted"/>
<organism evidence="2 3">
    <name type="scientific">Tropicibacter naphthalenivorans</name>
    <dbReference type="NCBI Taxonomy" id="441103"/>
    <lineage>
        <taxon>Bacteria</taxon>
        <taxon>Pseudomonadati</taxon>
        <taxon>Pseudomonadota</taxon>
        <taxon>Alphaproteobacteria</taxon>
        <taxon>Rhodobacterales</taxon>
        <taxon>Roseobacteraceae</taxon>
        <taxon>Tropicibacter</taxon>
    </lineage>
</organism>